<dbReference type="Gene3D" id="3.40.1190.20">
    <property type="match status" value="1"/>
</dbReference>
<comment type="caution">
    <text evidence="4">The sequence shown here is derived from an EMBL/GenBank/DDBJ whole genome shotgun (WGS) entry which is preliminary data.</text>
</comment>
<keyword evidence="5" id="KW-1185">Reference proteome</keyword>
<dbReference type="InterPro" id="IPR029056">
    <property type="entry name" value="Ribokinase-like"/>
</dbReference>
<dbReference type="GO" id="GO:0016301">
    <property type="term" value="F:kinase activity"/>
    <property type="evidence" value="ECO:0007669"/>
    <property type="project" value="UniProtKB-KW"/>
</dbReference>
<dbReference type="GO" id="GO:0005829">
    <property type="term" value="C:cytosol"/>
    <property type="evidence" value="ECO:0007669"/>
    <property type="project" value="TreeGrafter"/>
</dbReference>
<evidence type="ECO:0000313" key="4">
    <source>
        <dbReference type="EMBL" id="MTH61759.1"/>
    </source>
</evidence>
<evidence type="ECO:0000259" key="3">
    <source>
        <dbReference type="Pfam" id="PF00294"/>
    </source>
</evidence>
<feature type="domain" description="Carbohydrate kinase PfkB" evidence="3">
    <location>
        <begin position="25"/>
        <end position="316"/>
    </location>
</feature>
<keyword evidence="2 4" id="KW-0418">Kinase</keyword>
<organism evidence="4 5">
    <name type="scientific">Paracoccus litorisediminis</name>
    <dbReference type="NCBI Taxonomy" id="2006130"/>
    <lineage>
        <taxon>Bacteria</taxon>
        <taxon>Pseudomonadati</taxon>
        <taxon>Pseudomonadota</taxon>
        <taxon>Alphaproteobacteria</taxon>
        <taxon>Rhodobacterales</taxon>
        <taxon>Paracoccaceae</taxon>
        <taxon>Paracoccus</taxon>
    </lineage>
</organism>
<dbReference type="AlphaFoldDB" id="A0A844HRH6"/>
<sequence length="343" mass="36961">MERNGFVTGGTWCVDYNMTLPHWPREETATRILSGSRQGGGSGCNFAVDMRRLAPEIPVSTIALCGDDSDGALLRAIAQEHGIDARFHVDPAVQTHRTMAFTARDNGRRTHLFQAESSDHLTPDHFDFRDSRAFMLHLGLPGTHALMDTPWRGDANGWVSVLRKARDAGLRTNLEVMTIERDALQALVLPCLRHLDYLVVNDYEIGALTGIETLPDGATLVPAVLRAARRALELGAMSLVVVHFPQGAVAVTRDGTVASQPSALVPKSAVAGTNGAGDAFAAGFFCGLHRGRDLGECLTYAHSSAAASLRSVDTYGAMEPIEACLTLAQGYGWREPLQVEDSV</sequence>
<dbReference type="EMBL" id="WMIG01000020">
    <property type="protein sequence ID" value="MTH61759.1"/>
    <property type="molecule type" value="Genomic_DNA"/>
</dbReference>
<proteinExistence type="predicted"/>
<reference evidence="4 5" key="1">
    <citation type="submission" date="2019-11" db="EMBL/GenBank/DDBJ databases">
        <authorList>
            <person name="Dong K."/>
        </authorList>
    </citation>
    <scope>NUCLEOTIDE SEQUENCE [LARGE SCALE GENOMIC DNA]</scope>
    <source>
        <strain evidence="4 5">NBRC 112902</strain>
    </source>
</reference>
<keyword evidence="1" id="KW-0808">Transferase</keyword>
<dbReference type="InterPro" id="IPR011611">
    <property type="entry name" value="PfkB_dom"/>
</dbReference>
<dbReference type="SUPFAM" id="SSF53613">
    <property type="entry name" value="Ribokinase-like"/>
    <property type="match status" value="1"/>
</dbReference>
<evidence type="ECO:0000256" key="2">
    <source>
        <dbReference type="ARBA" id="ARBA00022777"/>
    </source>
</evidence>
<dbReference type="PANTHER" id="PTHR10584:SF166">
    <property type="entry name" value="RIBOKINASE"/>
    <property type="match status" value="1"/>
</dbReference>
<dbReference type="Proteomes" id="UP000449846">
    <property type="component" value="Unassembled WGS sequence"/>
</dbReference>
<evidence type="ECO:0000313" key="5">
    <source>
        <dbReference type="Proteomes" id="UP000449846"/>
    </source>
</evidence>
<accession>A0A844HRH6</accession>
<name>A0A844HRH6_9RHOB</name>
<dbReference type="Pfam" id="PF00294">
    <property type="entry name" value="PfkB"/>
    <property type="match status" value="1"/>
</dbReference>
<dbReference type="OrthoDB" id="9813569at2"/>
<evidence type="ECO:0000256" key="1">
    <source>
        <dbReference type="ARBA" id="ARBA00022679"/>
    </source>
</evidence>
<dbReference type="PANTHER" id="PTHR10584">
    <property type="entry name" value="SUGAR KINASE"/>
    <property type="match status" value="1"/>
</dbReference>
<dbReference type="RefSeq" id="WP_155041713.1">
    <property type="nucleotide sequence ID" value="NZ_JBHGCD010000023.1"/>
</dbReference>
<protein>
    <submittedName>
        <fullName evidence="4">Carbohydrate kinase family protein</fullName>
    </submittedName>
</protein>
<gene>
    <name evidence="4" type="ORF">GL300_21375</name>
</gene>